<protein>
    <submittedName>
        <fullName evidence="1">Uncharacterized protein</fullName>
    </submittedName>
</protein>
<dbReference type="EMBL" id="CM046120">
    <property type="protein sequence ID" value="KAI8437299.1"/>
    <property type="molecule type" value="Genomic_DNA"/>
</dbReference>
<keyword evidence="2" id="KW-1185">Reference proteome</keyword>
<dbReference type="Proteomes" id="UP001064048">
    <property type="component" value="Chromosome 20"/>
</dbReference>
<proteinExistence type="predicted"/>
<comment type="caution">
    <text evidence="1">The sequence shown here is derived from an EMBL/GenBank/DDBJ whole genome shotgun (WGS) entry which is preliminary data.</text>
</comment>
<sequence>MAKLVLCLCLCVQLVVGQFGFFKQQSEDRPLGFLNPSRIRDRLTGLLHIHRETPSTNPALVADRPSNEYGRPGVVNNQNQDQFGIPNRNGFVDQNAANQNGVSEPSVFNNDGVQEPNNDADANQPKEEKDGGLIVIPGGGAPAFGGFVFPDSEPTEKTKKTEDTTKAAESAEVPTEAEYPPLTPVPSTDTRNNFNFGPSGIFQCQPYVALIQQSRSNPRALQLLRQAHCGFQGNYPKARLLNDYAYSATASTTVCCPRPGFSSELPSTPSTTTTTTTTEAAVVMPEDPKPKPAAVQLPEAPTCGFSNASFSRVVNGVPAELGDFPWMALLGYKGRRSGDGTRWLCGGSLISVRHVLTAAHCIHTREEELSLARARAILPVVSNEYCAQAYSAYKAQVIDGRVLCAGYKKGGSDACQGDSGGPLMQPIVIDGRVLCAGYKKGGSDACQGDSGGPLMQPIVSTNNILVSIPGVHGADWVQVSAAVVEFTFGALIAWWGQARKNLALSGWLVAAAASELCGGEEIAALSYRSSQMDPNVIPRVAVLVLTAAFCAIGRLSVWAHGLTYLDDHEPENGAYFYGMLISIRLSLGLNSVSWLEPFAMRRIWWIVQLIICSLALFFAFLFTLFPRRMEKYQLVEDEIANKGLVQTLSRVLKNKTFLVQSAALSCLYTAVFSFIRFDSDFVQAQFHVETVREDPRASRAITDRFRTFVVILFIMLFRTYFSVRRTVGVKATTAARVGGLFAIVVAVPFVVLASIHCELGDSSMRRQHFNDVFLAVPCRLQELYGPEWILLMFALMLAFGDLSCAFSYNGGCLLHNPTLWSMAVLGASGCISGGVHVWRADRVVGVGEEEPGAVRVAGGCCCFWSTQLCGGEEVSVLSYRSNHEDPNVIPRIALLVLTAGFCALGRLSVWAHGLTYLDDHEPENGAYFYGILISIRLSLGLNGVSWLQPGSTRSDWWEAHLSVCMLTLMFAILFTLFPRRMDKYKLVDDELIDRGLLPTLGRVVRNKTVLVQSAALSFLYAAVFSFIRLNSTLKLFVKTRERPVPSQISSAHSCASQNYGFSPVCAVNTSTTYFSPCHAGCRSYEDLNGFLSCSRSCSRSQGMVLLRSVLVSDKAVAIGASFATIALLSHVPDLMCAFSYNGGCLLHNPTLWSMAVLSASLSVVSGILSLIASRVAKGPIH</sequence>
<evidence type="ECO:0000313" key="1">
    <source>
        <dbReference type="EMBL" id="KAI8437299.1"/>
    </source>
</evidence>
<gene>
    <name evidence="1" type="ORF">MSG28_011670</name>
</gene>
<evidence type="ECO:0000313" key="2">
    <source>
        <dbReference type="Proteomes" id="UP001064048"/>
    </source>
</evidence>
<reference evidence="1 2" key="1">
    <citation type="journal article" date="2022" name="Genome Biol. Evol.">
        <title>The Spruce Budworm Genome: Reconstructing the Evolutionary History of Antifreeze Proteins.</title>
        <authorList>
            <person name="Beliveau C."/>
            <person name="Gagne P."/>
            <person name="Picq S."/>
            <person name="Vernygora O."/>
            <person name="Keeling C.I."/>
            <person name="Pinkney K."/>
            <person name="Doucet D."/>
            <person name="Wen F."/>
            <person name="Johnston J.S."/>
            <person name="Maaroufi H."/>
            <person name="Boyle B."/>
            <person name="Laroche J."/>
            <person name="Dewar K."/>
            <person name="Juretic N."/>
            <person name="Blackburn G."/>
            <person name="Nisole A."/>
            <person name="Brunet B."/>
            <person name="Brandao M."/>
            <person name="Lumley L."/>
            <person name="Duan J."/>
            <person name="Quan G."/>
            <person name="Lucarotti C.J."/>
            <person name="Roe A.D."/>
            <person name="Sperling F.A.H."/>
            <person name="Levesque R.C."/>
            <person name="Cusson M."/>
        </authorList>
    </citation>
    <scope>NUCLEOTIDE SEQUENCE [LARGE SCALE GENOMIC DNA]</scope>
    <source>
        <strain evidence="1">Glfc:IPQL:Cfum</strain>
    </source>
</reference>
<organism evidence="1 2">
    <name type="scientific">Choristoneura fumiferana</name>
    <name type="common">Spruce budworm moth</name>
    <name type="synonym">Archips fumiferana</name>
    <dbReference type="NCBI Taxonomy" id="7141"/>
    <lineage>
        <taxon>Eukaryota</taxon>
        <taxon>Metazoa</taxon>
        <taxon>Ecdysozoa</taxon>
        <taxon>Arthropoda</taxon>
        <taxon>Hexapoda</taxon>
        <taxon>Insecta</taxon>
        <taxon>Pterygota</taxon>
        <taxon>Neoptera</taxon>
        <taxon>Endopterygota</taxon>
        <taxon>Lepidoptera</taxon>
        <taxon>Glossata</taxon>
        <taxon>Ditrysia</taxon>
        <taxon>Tortricoidea</taxon>
        <taxon>Tortricidae</taxon>
        <taxon>Tortricinae</taxon>
        <taxon>Choristoneura</taxon>
    </lineage>
</organism>
<name>A0ACC0KL96_CHOFU</name>
<accession>A0ACC0KL96</accession>